<dbReference type="EMBL" id="CADCWK010000118">
    <property type="protein sequence ID" value="CAA9555063.1"/>
    <property type="molecule type" value="Genomic_DNA"/>
</dbReference>
<protein>
    <submittedName>
        <fullName evidence="2">Uncharacterized protein</fullName>
    </submittedName>
</protein>
<proteinExistence type="predicted"/>
<evidence type="ECO:0000313" key="2">
    <source>
        <dbReference type="EMBL" id="CAA9555063.1"/>
    </source>
</evidence>
<feature type="non-terminal residue" evidence="2">
    <location>
        <position position="1"/>
    </location>
</feature>
<feature type="region of interest" description="Disordered" evidence="1">
    <location>
        <begin position="1"/>
        <end position="56"/>
    </location>
</feature>
<sequence>GLVTEDHSLPNSGAAQRRHRRRAASLSSRRAKAMSPFGTDRITRGRHRSPVGDALV</sequence>
<organism evidence="2">
    <name type="scientific">uncultured Thermomicrobiales bacterium</name>
    <dbReference type="NCBI Taxonomy" id="1645740"/>
    <lineage>
        <taxon>Bacteria</taxon>
        <taxon>Pseudomonadati</taxon>
        <taxon>Thermomicrobiota</taxon>
        <taxon>Thermomicrobia</taxon>
        <taxon>Thermomicrobiales</taxon>
        <taxon>environmental samples</taxon>
    </lineage>
</organism>
<name>A0A6J4UMP4_9BACT</name>
<evidence type="ECO:0000256" key="1">
    <source>
        <dbReference type="SAM" id="MobiDB-lite"/>
    </source>
</evidence>
<feature type="non-terminal residue" evidence="2">
    <location>
        <position position="56"/>
    </location>
</feature>
<dbReference type="AlphaFoldDB" id="A0A6J4UMP4"/>
<reference evidence="2" key="1">
    <citation type="submission" date="2020-02" db="EMBL/GenBank/DDBJ databases">
        <authorList>
            <person name="Meier V. D."/>
        </authorList>
    </citation>
    <scope>NUCLEOTIDE SEQUENCE</scope>
    <source>
        <strain evidence="2">AVDCRST_MAG33</strain>
    </source>
</reference>
<gene>
    <name evidence="2" type="ORF">AVDCRST_MAG33-1213</name>
</gene>
<accession>A0A6J4UMP4</accession>